<comment type="caution">
    <text evidence="1">The sequence shown here is derived from an EMBL/GenBank/DDBJ whole genome shotgun (WGS) entry which is preliminary data.</text>
</comment>
<reference evidence="1" key="2">
    <citation type="journal article" date="2022" name="New Phytol.">
        <title>Evolutionary transition to the ectomycorrhizal habit in the genomes of a hyperdiverse lineage of mushroom-forming fungi.</title>
        <authorList>
            <person name="Looney B."/>
            <person name="Miyauchi S."/>
            <person name="Morin E."/>
            <person name="Drula E."/>
            <person name="Courty P.E."/>
            <person name="Kohler A."/>
            <person name="Kuo A."/>
            <person name="LaButti K."/>
            <person name="Pangilinan J."/>
            <person name="Lipzen A."/>
            <person name="Riley R."/>
            <person name="Andreopoulos W."/>
            <person name="He G."/>
            <person name="Johnson J."/>
            <person name="Nolan M."/>
            <person name="Tritt A."/>
            <person name="Barry K.W."/>
            <person name="Grigoriev I.V."/>
            <person name="Nagy L.G."/>
            <person name="Hibbett D."/>
            <person name="Henrissat B."/>
            <person name="Matheny P.B."/>
            <person name="Labbe J."/>
            <person name="Martin F.M."/>
        </authorList>
    </citation>
    <scope>NUCLEOTIDE SEQUENCE</scope>
    <source>
        <strain evidence="1">HHB10654</strain>
    </source>
</reference>
<organism evidence="1 2">
    <name type="scientific">Artomyces pyxidatus</name>
    <dbReference type="NCBI Taxonomy" id="48021"/>
    <lineage>
        <taxon>Eukaryota</taxon>
        <taxon>Fungi</taxon>
        <taxon>Dikarya</taxon>
        <taxon>Basidiomycota</taxon>
        <taxon>Agaricomycotina</taxon>
        <taxon>Agaricomycetes</taxon>
        <taxon>Russulales</taxon>
        <taxon>Auriscalpiaceae</taxon>
        <taxon>Artomyces</taxon>
    </lineage>
</organism>
<evidence type="ECO:0000313" key="1">
    <source>
        <dbReference type="EMBL" id="KAI0063568.1"/>
    </source>
</evidence>
<evidence type="ECO:0000313" key="2">
    <source>
        <dbReference type="Proteomes" id="UP000814140"/>
    </source>
</evidence>
<name>A0ACB8T475_9AGAM</name>
<sequence>MASSIIPVEKLVITFLVDNTIEWMSKLPPGFTHEMRQHLVDQKPVIDPLTGVPIADIENFCCGAHGFSALIVRPLTLFDTGPDSKSLVRNIASMQVPVDEISRIVLSHWHSDHSGGLLSYLALRSTPVVVDVHPVRPVARGIAPPGQGGKVLCRIPADPTFEEMEARNAVIEKHTEGHAVAGGTVYVSGEIPRVTSFETGLLGAVTWSLEQGSWFQDEQIKDERYAAIDVLGKGLVIFSACSHAGIVNVCKDALAKFSRPIYMVIGGLHLAGPELASRIAPTVKFISRELRPAPMYVLPMHCTGFQAKVALEHELGEGIVPAGVGMKVVVEGAKEGVMSGPPNTRKSGWDM</sequence>
<protein>
    <submittedName>
        <fullName evidence="1">Uncharacterized protein</fullName>
    </submittedName>
</protein>
<dbReference type="Proteomes" id="UP000814140">
    <property type="component" value="Unassembled WGS sequence"/>
</dbReference>
<reference evidence="1" key="1">
    <citation type="submission" date="2021-03" db="EMBL/GenBank/DDBJ databases">
        <authorList>
            <consortium name="DOE Joint Genome Institute"/>
            <person name="Ahrendt S."/>
            <person name="Looney B.P."/>
            <person name="Miyauchi S."/>
            <person name="Morin E."/>
            <person name="Drula E."/>
            <person name="Courty P.E."/>
            <person name="Chicoki N."/>
            <person name="Fauchery L."/>
            <person name="Kohler A."/>
            <person name="Kuo A."/>
            <person name="Labutti K."/>
            <person name="Pangilinan J."/>
            <person name="Lipzen A."/>
            <person name="Riley R."/>
            <person name="Andreopoulos W."/>
            <person name="He G."/>
            <person name="Johnson J."/>
            <person name="Barry K.W."/>
            <person name="Grigoriev I.V."/>
            <person name="Nagy L."/>
            <person name="Hibbett D."/>
            <person name="Henrissat B."/>
            <person name="Matheny P.B."/>
            <person name="Labbe J."/>
            <person name="Martin F."/>
        </authorList>
    </citation>
    <scope>NUCLEOTIDE SEQUENCE</scope>
    <source>
        <strain evidence="1">HHB10654</strain>
    </source>
</reference>
<gene>
    <name evidence="1" type="ORF">BV25DRAFT_1869697</name>
</gene>
<keyword evidence="2" id="KW-1185">Reference proteome</keyword>
<dbReference type="EMBL" id="MU277202">
    <property type="protein sequence ID" value="KAI0063568.1"/>
    <property type="molecule type" value="Genomic_DNA"/>
</dbReference>
<proteinExistence type="predicted"/>
<accession>A0ACB8T475</accession>